<dbReference type="Proteomes" id="UP000735302">
    <property type="component" value="Unassembled WGS sequence"/>
</dbReference>
<dbReference type="PANTHER" id="PTHR47331">
    <property type="entry name" value="PHD-TYPE DOMAIN-CONTAINING PROTEIN"/>
    <property type="match status" value="1"/>
</dbReference>
<dbReference type="InterPro" id="IPR012337">
    <property type="entry name" value="RNaseH-like_sf"/>
</dbReference>
<evidence type="ECO:0000259" key="2">
    <source>
        <dbReference type="PROSITE" id="PS50994"/>
    </source>
</evidence>
<dbReference type="InterPro" id="IPR040676">
    <property type="entry name" value="DUF5641"/>
</dbReference>
<feature type="region of interest" description="Disordered" evidence="1">
    <location>
        <begin position="411"/>
        <end position="454"/>
    </location>
</feature>
<proteinExistence type="predicted"/>
<dbReference type="EMBL" id="BLXT01002143">
    <property type="protein sequence ID" value="GFN91430.1"/>
    <property type="molecule type" value="Genomic_DNA"/>
</dbReference>
<evidence type="ECO:0000313" key="4">
    <source>
        <dbReference type="Proteomes" id="UP000735302"/>
    </source>
</evidence>
<dbReference type="Pfam" id="PF17921">
    <property type="entry name" value="Integrase_H2C2"/>
    <property type="match status" value="1"/>
</dbReference>
<dbReference type="InterPro" id="IPR036397">
    <property type="entry name" value="RNaseH_sf"/>
</dbReference>
<dbReference type="AlphaFoldDB" id="A0AAV3YWF1"/>
<feature type="compositionally biased region" description="Basic and acidic residues" evidence="1">
    <location>
        <begin position="435"/>
        <end position="447"/>
    </location>
</feature>
<dbReference type="Gene3D" id="1.10.340.70">
    <property type="match status" value="1"/>
</dbReference>
<accession>A0AAV3YWF1</accession>
<organism evidence="3 4">
    <name type="scientific">Plakobranchus ocellatus</name>
    <dbReference type="NCBI Taxonomy" id="259542"/>
    <lineage>
        <taxon>Eukaryota</taxon>
        <taxon>Metazoa</taxon>
        <taxon>Spiralia</taxon>
        <taxon>Lophotrochozoa</taxon>
        <taxon>Mollusca</taxon>
        <taxon>Gastropoda</taxon>
        <taxon>Heterobranchia</taxon>
        <taxon>Euthyneura</taxon>
        <taxon>Panpulmonata</taxon>
        <taxon>Sacoglossa</taxon>
        <taxon>Placobranchoidea</taxon>
        <taxon>Plakobranchidae</taxon>
        <taxon>Plakobranchus</taxon>
    </lineage>
</organism>
<protein>
    <recommendedName>
        <fullName evidence="2">Integrase catalytic domain-containing protein</fullName>
    </recommendedName>
</protein>
<gene>
    <name evidence="3" type="ORF">PoB_001793600</name>
</gene>
<dbReference type="Pfam" id="PF18701">
    <property type="entry name" value="DUF5641"/>
    <property type="match status" value="1"/>
</dbReference>
<evidence type="ECO:0000313" key="3">
    <source>
        <dbReference type="EMBL" id="GFN91430.1"/>
    </source>
</evidence>
<feature type="compositionally biased region" description="Low complexity" evidence="1">
    <location>
        <begin position="412"/>
        <end position="424"/>
    </location>
</feature>
<dbReference type="InterPro" id="IPR001584">
    <property type="entry name" value="Integrase_cat-core"/>
</dbReference>
<reference evidence="3 4" key="1">
    <citation type="journal article" date="2021" name="Elife">
        <title>Chloroplast acquisition without the gene transfer in kleptoplastic sea slugs, Plakobranchus ocellatus.</title>
        <authorList>
            <person name="Maeda T."/>
            <person name="Takahashi S."/>
            <person name="Yoshida T."/>
            <person name="Shimamura S."/>
            <person name="Takaki Y."/>
            <person name="Nagai Y."/>
            <person name="Toyoda A."/>
            <person name="Suzuki Y."/>
            <person name="Arimoto A."/>
            <person name="Ishii H."/>
            <person name="Satoh N."/>
            <person name="Nishiyama T."/>
            <person name="Hasebe M."/>
            <person name="Maruyama T."/>
            <person name="Minagawa J."/>
            <person name="Obokata J."/>
            <person name="Shigenobu S."/>
        </authorList>
    </citation>
    <scope>NUCLEOTIDE SEQUENCE [LARGE SCALE GENOMIC DNA]</scope>
</reference>
<evidence type="ECO:0000256" key="1">
    <source>
        <dbReference type="SAM" id="MobiDB-lite"/>
    </source>
</evidence>
<dbReference type="PROSITE" id="PS50994">
    <property type="entry name" value="INTEGRASE"/>
    <property type="match status" value="1"/>
</dbReference>
<sequence>MVCKQSSLFTLAPFLDEEGVIRVKGRLGEAKDLTYEERHPIIIPKGYVAFLLVKSQHEDLKHAGVGTLISSLRSRYWIISVRSLAKRVVKQCVSCRRYDARPMDQVTAPLPQDRVTRAPPFSVTDTDHAGPLYCSDTGDKKLYIVLFSCAVTRALHLELVDSLSVDDFILAFRRFVARRALPSIIYSDNAKTFKAANSLLQTHFGKEIVCWKNICPLSPNWGGWWERLVRSVKSSLRKSLGRQTVNKVVLETILTEIEACVNSRPLMYIAEKGKILIPSLFLIGRATPLTSTELNNFEQVINLSEREELEESLTEKFWQIWKSEYLRNLPPLTLKSKKTNNSLQLDSVVLIRDEKKPRMWWPLGKVVKLYNGIDGKVRAAQLKTEKGLITRSINHICLLEDSSHDPLMENISHQSQQHSPSHAHTSNDSEPPSTDQREEIPSHEVPKQTRPKIGAIVTRVGRNVKPRQILDM</sequence>
<dbReference type="Gene3D" id="3.30.420.10">
    <property type="entry name" value="Ribonuclease H-like superfamily/Ribonuclease H"/>
    <property type="match status" value="1"/>
</dbReference>
<feature type="domain" description="Integrase catalytic" evidence="2">
    <location>
        <begin position="115"/>
        <end position="286"/>
    </location>
</feature>
<dbReference type="GO" id="GO:0003676">
    <property type="term" value="F:nucleic acid binding"/>
    <property type="evidence" value="ECO:0007669"/>
    <property type="project" value="InterPro"/>
</dbReference>
<comment type="caution">
    <text evidence="3">The sequence shown here is derived from an EMBL/GenBank/DDBJ whole genome shotgun (WGS) entry which is preliminary data.</text>
</comment>
<name>A0AAV3YWF1_9GAST</name>
<dbReference type="GO" id="GO:0015074">
    <property type="term" value="P:DNA integration"/>
    <property type="evidence" value="ECO:0007669"/>
    <property type="project" value="InterPro"/>
</dbReference>
<dbReference type="SUPFAM" id="SSF53098">
    <property type="entry name" value="Ribonuclease H-like"/>
    <property type="match status" value="1"/>
</dbReference>
<keyword evidence="4" id="KW-1185">Reference proteome</keyword>
<dbReference type="InterPro" id="IPR041588">
    <property type="entry name" value="Integrase_H2C2"/>
</dbReference>
<dbReference type="PANTHER" id="PTHR47331:SF1">
    <property type="entry name" value="GAG-LIKE PROTEIN"/>
    <property type="match status" value="1"/>
</dbReference>